<evidence type="ECO:0000256" key="1">
    <source>
        <dbReference type="SAM" id="MobiDB-lite"/>
    </source>
</evidence>
<feature type="compositionally biased region" description="Gly residues" evidence="1">
    <location>
        <begin position="1"/>
        <end position="22"/>
    </location>
</feature>
<sequence length="397" mass="40667">MGGPGVGGTRPGGTGTGAAGAGDDGREAGPPALVDHHCHSVVDGELDDEELAGLLTESDRPPAPGTSPLDSALGLAVRRWCPPVLGLPAHAPAADYLARRRELGAPEATRRLLAAAGLDSCLVDTGLTAAAGRPLLPLPEFAALTGADVREVVRLEALAEALDPAAAAWPGAVRAAVGAAVEGGAAALKSVLAYRHGLDVPAERPTDREVVAAAGARLRSGGGRLTDPVLLRHLLWSAVDACAGRGLPIQLHTGFGDPDLALHRADPALLAGFVRAAEPSGVPLVLLHGYPYHRQAAWLAQAFPQVYADLGLTASYVGPRVAAVLGEMLELAPFGKLLFSTDGYGLPELHLVGAAQFRHGLGALLASWRADGACSAGDVTRIARLLSAGNARRLYRL</sequence>
<reference evidence="3" key="1">
    <citation type="journal article" date="2014" name="Int. J. Syst. Evol. Microbiol.">
        <title>Complete genome sequence of Corynebacterium casei LMG S-19264T (=DSM 44701T), isolated from a smear-ripened cheese.</title>
        <authorList>
            <consortium name="US DOE Joint Genome Institute (JGI-PGF)"/>
            <person name="Walter F."/>
            <person name="Albersmeier A."/>
            <person name="Kalinowski J."/>
            <person name="Ruckert C."/>
        </authorList>
    </citation>
    <scope>NUCLEOTIDE SEQUENCE</scope>
    <source>
        <strain evidence="3">JCM 4646</strain>
    </source>
</reference>
<organism evidence="3 4">
    <name type="scientific">Kitasatospora indigofera</name>
    <dbReference type="NCBI Taxonomy" id="67307"/>
    <lineage>
        <taxon>Bacteria</taxon>
        <taxon>Bacillati</taxon>
        <taxon>Actinomycetota</taxon>
        <taxon>Actinomycetes</taxon>
        <taxon>Kitasatosporales</taxon>
        <taxon>Streptomycetaceae</taxon>
        <taxon>Kitasatospora</taxon>
    </lineage>
</organism>
<evidence type="ECO:0000313" key="4">
    <source>
        <dbReference type="Proteomes" id="UP000617734"/>
    </source>
</evidence>
<gene>
    <name evidence="3" type="ORF">GCM10018781_00690</name>
</gene>
<keyword evidence="4" id="KW-1185">Reference proteome</keyword>
<dbReference type="InterPro" id="IPR032466">
    <property type="entry name" value="Metal_Hydrolase"/>
</dbReference>
<comment type="caution">
    <text evidence="3">The sequence shown here is derived from an EMBL/GenBank/DDBJ whole genome shotgun (WGS) entry which is preliminary data.</text>
</comment>
<dbReference type="PANTHER" id="PTHR43383:SF2">
    <property type="entry name" value="AMIDOHYDROLASE 2 FAMILY PROTEIN"/>
    <property type="match status" value="1"/>
</dbReference>
<dbReference type="EMBL" id="BNBO01000001">
    <property type="protein sequence ID" value="GHH58767.1"/>
    <property type="molecule type" value="Genomic_DNA"/>
</dbReference>
<name>A0A919FAD4_9ACTN</name>
<dbReference type="SUPFAM" id="SSF51556">
    <property type="entry name" value="Metallo-dependent hydrolases"/>
    <property type="match status" value="1"/>
</dbReference>
<accession>A0A919FAD4</accession>
<dbReference type="PANTHER" id="PTHR43383">
    <property type="entry name" value="NODULIN 6"/>
    <property type="match status" value="1"/>
</dbReference>
<evidence type="ECO:0000313" key="3">
    <source>
        <dbReference type="EMBL" id="GHH58767.1"/>
    </source>
</evidence>
<evidence type="ECO:0000259" key="2">
    <source>
        <dbReference type="Pfam" id="PF04909"/>
    </source>
</evidence>
<dbReference type="Pfam" id="PF04909">
    <property type="entry name" value="Amidohydro_2"/>
    <property type="match status" value="1"/>
</dbReference>
<feature type="domain" description="Amidohydrolase-related" evidence="2">
    <location>
        <begin position="215"/>
        <end position="397"/>
    </location>
</feature>
<feature type="region of interest" description="Disordered" evidence="1">
    <location>
        <begin position="1"/>
        <end position="34"/>
    </location>
</feature>
<protein>
    <submittedName>
        <fullName evidence="3">Amidohydrolase</fullName>
    </submittedName>
</protein>
<dbReference type="GO" id="GO:0016787">
    <property type="term" value="F:hydrolase activity"/>
    <property type="evidence" value="ECO:0007669"/>
    <property type="project" value="InterPro"/>
</dbReference>
<dbReference type="AlphaFoldDB" id="A0A919FAD4"/>
<reference evidence="3" key="2">
    <citation type="submission" date="2020-09" db="EMBL/GenBank/DDBJ databases">
        <authorList>
            <person name="Sun Q."/>
            <person name="Ohkuma M."/>
        </authorList>
    </citation>
    <scope>NUCLEOTIDE SEQUENCE</scope>
    <source>
        <strain evidence="3">JCM 4646</strain>
    </source>
</reference>
<proteinExistence type="predicted"/>
<dbReference type="Gene3D" id="3.20.20.140">
    <property type="entry name" value="Metal-dependent hydrolases"/>
    <property type="match status" value="1"/>
</dbReference>
<dbReference type="Proteomes" id="UP000617734">
    <property type="component" value="Unassembled WGS sequence"/>
</dbReference>
<dbReference type="InterPro" id="IPR006680">
    <property type="entry name" value="Amidohydro-rel"/>
</dbReference>